<sequence length="51" mass="6158">MVFNNGVWDDEMIQDMAKTRMTLWIKGKYDLTNYSVEDFKRCLDGIRKPRQ</sequence>
<name>A0AAV6L7U9_9ERIC</name>
<proteinExistence type="predicted"/>
<protein>
    <submittedName>
        <fullName evidence="1">Uncharacterized protein</fullName>
    </submittedName>
</protein>
<accession>A0AAV6L7U9</accession>
<gene>
    <name evidence="1" type="ORF">RHGRI_003696</name>
</gene>
<dbReference type="EMBL" id="JACTNZ010000002">
    <property type="protein sequence ID" value="KAG5560463.1"/>
    <property type="molecule type" value="Genomic_DNA"/>
</dbReference>
<evidence type="ECO:0000313" key="1">
    <source>
        <dbReference type="EMBL" id="KAG5560463.1"/>
    </source>
</evidence>
<keyword evidence="2" id="KW-1185">Reference proteome</keyword>
<reference evidence="1" key="1">
    <citation type="submission" date="2020-08" db="EMBL/GenBank/DDBJ databases">
        <title>Plant Genome Project.</title>
        <authorList>
            <person name="Zhang R.-G."/>
        </authorList>
    </citation>
    <scope>NUCLEOTIDE SEQUENCE</scope>
    <source>
        <strain evidence="1">WSP0</strain>
        <tissue evidence="1">Leaf</tissue>
    </source>
</reference>
<dbReference type="AlphaFoldDB" id="A0AAV6L7U9"/>
<organism evidence="1 2">
    <name type="scientific">Rhododendron griersonianum</name>
    <dbReference type="NCBI Taxonomy" id="479676"/>
    <lineage>
        <taxon>Eukaryota</taxon>
        <taxon>Viridiplantae</taxon>
        <taxon>Streptophyta</taxon>
        <taxon>Embryophyta</taxon>
        <taxon>Tracheophyta</taxon>
        <taxon>Spermatophyta</taxon>
        <taxon>Magnoliopsida</taxon>
        <taxon>eudicotyledons</taxon>
        <taxon>Gunneridae</taxon>
        <taxon>Pentapetalae</taxon>
        <taxon>asterids</taxon>
        <taxon>Ericales</taxon>
        <taxon>Ericaceae</taxon>
        <taxon>Ericoideae</taxon>
        <taxon>Rhodoreae</taxon>
        <taxon>Rhododendron</taxon>
    </lineage>
</organism>
<evidence type="ECO:0000313" key="2">
    <source>
        <dbReference type="Proteomes" id="UP000823749"/>
    </source>
</evidence>
<dbReference type="Proteomes" id="UP000823749">
    <property type="component" value="Chromosome 2"/>
</dbReference>
<comment type="caution">
    <text evidence="1">The sequence shown here is derived from an EMBL/GenBank/DDBJ whole genome shotgun (WGS) entry which is preliminary data.</text>
</comment>